<dbReference type="Proteomes" id="UP000835052">
    <property type="component" value="Unassembled WGS sequence"/>
</dbReference>
<feature type="chain" id="PRO_5035909615" evidence="1">
    <location>
        <begin position="21"/>
        <end position="358"/>
    </location>
</feature>
<dbReference type="OrthoDB" id="529273at2759"/>
<evidence type="ECO:0000256" key="1">
    <source>
        <dbReference type="SAM" id="SignalP"/>
    </source>
</evidence>
<keyword evidence="1" id="KW-0732">Signal</keyword>
<accession>A0A8S1HGJ5</accession>
<evidence type="ECO:0000313" key="2">
    <source>
        <dbReference type="EMBL" id="CAD6195089.1"/>
    </source>
</evidence>
<organism evidence="2 3">
    <name type="scientific">Caenorhabditis auriculariae</name>
    <dbReference type="NCBI Taxonomy" id="2777116"/>
    <lineage>
        <taxon>Eukaryota</taxon>
        <taxon>Metazoa</taxon>
        <taxon>Ecdysozoa</taxon>
        <taxon>Nematoda</taxon>
        <taxon>Chromadorea</taxon>
        <taxon>Rhabditida</taxon>
        <taxon>Rhabditina</taxon>
        <taxon>Rhabditomorpha</taxon>
        <taxon>Rhabditoidea</taxon>
        <taxon>Rhabditidae</taxon>
        <taxon>Peloderinae</taxon>
        <taxon>Caenorhabditis</taxon>
    </lineage>
</organism>
<gene>
    <name evidence="2" type="ORF">CAUJ_LOCUS11008</name>
</gene>
<protein>
    <submittedName>
        <fullName evidence="2">Uncharacterized protein</fullName>
    </submittedName>
</protein>
<evidence type="ECO:0000313" key="3">
    <source>
        <dbReference type="Proteomes" id="UP000835052"/>
    </source>
</evidence>
<dbReference type="AlphaFoldDB" id="A0A8S1HGJ5"/>
<proteinExistence type="predicted"/>
<keyword evidence="3" id="KW-1185">Reference proteome</keyword>
<dbReference type="EMBL" id="CAJGYM010000051">
    <property type="protein sequence ID" value="CAD6195089.1"/>
    <property type="molecule type" value="Genomic_DNA"/>
</dbReference>
<comment type="caution">
    <text evidence="2">The sequence shown here is derived from an EMBL/GenBank/DDBJ whole genome shotgun (WGS) entry which is preliminary data.</text>
</comment>
<feature type="signal peptide" evidence="1">
    <location>
        <begin position="1"/>
        <end position="20"/>
    </location>
</feature>
<name>A0A8S1HGJ5_9PELO</name>
<sequence>MLTSLVLLLGTFLLVEKALADSNLPSRFLKYASEQDERFCFGYEPGCQQNSSYSAEVGMPKCDKDVWPKAMSNFYEQADFGYVRTRRNLHEVCVSADTEKKSSLRCSDNLLYCYAKNVFFDLSNLRAATSKRYRNDVIQHGQVGGNCETFWPQVLQNNLKQAGYLSSWAHELNHFRSNALFAVNERNCDIVFERPTIAIKLDAALNMYHHFCDFINLYASQHINGSFHMDVDIIWWDTDTNEYGDHAFGVTWKAFSLWKPIELKSLDGKRVCFKSLMLPLLARQYGGLYYNMPLEPGCHGSGLVHSFSEHLLHRLAVPKWEASLEEVRLVILSRSTTFRRMLNIGKAGLFFFKNLSKG</sequence>
<reference evidence="2" key="1">
    <citation type="submission" date="2020-10" db="EMBL/GenBank/DDBJ databases">
        <authorList>
            <person name="Kikuchi T."/>
        </authorList>
    </citation>
    <scope>NUCLEOTIDE SEQUENCE</scope>
    <source>
        <strain evidence="2">NKZ352</strain>
    </source>
</reference>